<dbReference type="InterPro" id="IPR036890">
    <property type="entry name" value="HATPase_C_sf"/>
</dbReference>
<accession>A0A9D0ZMN4</accession>
<reference evidence="11" key="1">
    <citation type="submission" date="2020-10" db="EMBL/GenBank/DDBJ databases">
        <authorList>
            <person name="Gilroy R."/>
        </authorList>
    </citation>
    <scope>NUCLEOTIDE SEQUENCE</scope>
    <source>
        <strain evidence="11">ChiSjej6B24-2974</strain>
    </source>
</reference>
<dbReference type="InterPro" id="IPR036097">
    <property type="entry name" value="HisK_dim/P_sf"/>
</dbReference>
<evidence type="ECO:0000313" key="12">
    <source>
        <dbReference type="Proteomes" id="UP000824260"/>
    </source>
</evidence>
<feature type="domain" description="HAMP" evidence="10">
    <location>
        <begin position="188"/>
        <end position="240"/>
    </location>
</feature>
<dbReference type="PANTHER" id="PTHR45453">
    <property type="entry name" value="PHOSPHATE REGULON SENSOR PROTEIN PHOR"/>
    <property type="match status" value="1"/>
</dbReference>
<evidence type="ECO:0000256" key="7">
    <source>
        <dbReference type="ARBA" id="ARBA00023012"/>
    </source>
</evidence>
<feature type="domain" description="Histidine kinase" evidence="9">
    <location>
        <begin position="269"/>
        <end position="482"/>
    </location>
</feature>
<dbReference type="GO" id="GO:0016036">
    <property type="term" value="P:cellular response to phosphate starvation"/>
    <property type="evidence" value="ECO:0007669"/>
    <property type="project" value="TreeGrafter"/>
</dbReference>
<dbReference type="GO" id="GO:0005886">
    <property type="term" value="C:plasma membrane"/>
    <property type="evidence" value="ECO:0007669"/>
    <property type="project" value="TreeGrafter"/>
</dbReference>
<feature type="transmembrane region" description="Helical" evidence="8">
    <location>
        <begin position="167"/>
        <end position="187"/>
    </location>
</feature>
<keyword evidence="4" id="KW-0597">Phosphoprotein</keyword>
<dbReference type="GO" id="GO:0000155">
    <property type="term" value="F:phosphorelay sensor kinase activity"/>
    <property type="evidence" value="ECO:0007669"/>
    <property type="project" value="InterPro"/>
</dbReference>
<evidence type="ECO:0000256" key="8">
    <source>
        <dbReference type="SAM" id="Phobius"/>
    </source>
</evidence>
<gene>
    <name evidence="11" type="ORF">IAA52_09670</name>
</gene>
<evidence type="ECO:0000259" key="9">
    <source>
        <dbReference type="PROSITE" id="PS50109"/>
    </source>
</evidence>
<dbReference type="SMART" id="SM00387">
    <property type="entry name" value="HATPase_c"/>
    <property type="match status" value="1"/>
</dbReference>
<dbReference type="GO" id="GO:0004721">
    <property type="term" value="F:phosphoprotein phosphatase activity"/>
    <property type="evidence" value="ECO:0007669"/>
    <property type="project" value="TreeGrafter"/>
</dbReference>
<keyword evidence="5" id="KW-0808">Transferase</keyword>
<dbReference type="InterPro" id="IPR050351">
    <property type="entry name" value="BphY/WalK/GraS-like"/>
</dbReference>
<organism evidence="11 12">
    <name type="scientific">Candidatus Pullichristensenella stercorigallinarum</name>
    <dbReference type="NCBI Taxonomy" id="2840909"/>
    <lineage>
        <taxon>Bacteria</taxon>
        <taxon>Bacillati</taxon>
        <taxon>Bacillota</taxon>
        <taxon>Clostridia</taxon>
        <taxon>Candidatus Pullichristensenella</taxon>
    </lineage>
</organism>
<dbReference type="SUPFAM" id="SSF55874">
    <property type="entry name" value="ATPase domain of HSP90 chaperone/DNA topoisomerase II/histidine kinase"/>
    <property type="match status" value="1"/>
</dbReference>
<dbReference type="Proteomes" id="UP000824260">
    <property type="component" value="Unassembled WGS sequence"/>
</dbReference>
<dbReference type="Pfam" id="PF00512">
    <property type="entry name" value="HisKA"/>
    <property type="match status" value="1"/>
</dbReference>
<evidence type="ECO:0000256" key="5">
    <source>
        <dbReference type="ARBA" id="ARBA00022679"/>
    </source>
</evidence>
<dbReference type="InterPro" id="IPR003661">
    <property type="entry name" value="HisK_dim/P_dom"/>
</dbReference>
<dbReference type="Pfam" id="PF02518">
    <property type="entry name" value="HATPase_c"/>
    <property type="match status" value="1"/>
</dbReference>
<dbReference type="EMBL" id="DVFZ01000095">
    <property type="protein sequence ID" value="HIQ83352.1"/>
    <property type="molecule type" value="Genomic_DNA"/>
</dbReference>
<evidence type="ECO:0000256" key="6">
    <source>
        <dbReference type="ARBA" id="ARBA00022777"/>
    </source>
</evidence>
<reference evidence="11" key="2">
    <citation type="journal article" date="2021" name="PeerJ">
        <title>Extensive microbial diversity within the chicken gut microbiome revealed by metagenomics and culture.</title>
        <authorList>
            <person name="Gilroy R."/>
            <person name="Ravi A."/>
            <person name="Getino M."/>
            <person name="Pursley I."/>
            <person name="Horton D.L."/>
            <person name="Alikhan N.F."/>
            <person name="Baker D."/>
            <person name="Gharbi K."/>
            <person name="Hall N."/>
            <person name="Watson M."/>
            <person name="Adriaenssens E.M."/>
            <person name="Foster-Nyarko E."/>
            <person name="Jarju S."/>
            <person name="Secka A."/>
            <person name="Antonio M."/>
            <person name="Oren A."/>
            <person name="Chaudhuri R.R."/>
            <person name="La Ragione R."/>
            <person name="Hildebrand F."/>
            <person name="Pallen M.J."/>
        </authorList>
    </citation>
    <scope>NUCLEOTIDE SEQUENCE</scope>
    <source>
        <strain evidence="11">ChiSjej6B24-2974</strain>
    </source>
</reference>
<dbReference type="PROSITE" id="PS50885">
    <property type="entry name" value="HAMP"/>
    <property type="match status" value="1"/>
</dbReference>
<dbReference type="InterPro" id="IPR005467">
    <property type="entry name" value="His_kinase_dom"/>
</dbReference>
<keyword evidence="7" id="KW-0902">Two-component regulatory system</keyword>
<evidence type="ECO:0000256" key="1">
    <source>
        <dbReference type="ARBA" id="ARBA00000085"/>
    </source>
</evidence>
<proteinExistence type="predicted"/>
<keyword evidence="6" id="KW-0418">Kinase</keyword>
<evidence type="ECO:0000313" key="11">
    <source>
        <dbReference type="EMBL" id="HIQ83352.1"/>
    </source>
</evidence>
<evidence type="ECO:0000256" key="4">
    <source>
        <dbReference type="ARBA" id="ARBA00022553"/>
    </source>
</evidence>
<name>A0A9D0ZMN4_9FIRM</name>
<dbReference type="Gene3D" id="3.30.565.10">
    <property type="entry name" value="Histidine kinase-like ATPase, C-terminal domain"/>
    <property type="match status" value="1"/>
</dbReference>
<dbReference type="CDD" id="cd00082">
    <property type="entry name" value="HisKA"/>
    <property type="match status" value="1"/>
</dbReference>
<dbReference type="Pfam" id="PF00672">
    <property type="entry name" value="HAMP"/>
    <property type="match status" value="1"/>
</dbReference>
<protein>
    <recommendedName>
        <fullName evidence="3">histidine kinase</fullName>
        <ecNumber evidence="3">2.7.13.3</ecNumber>
    </recommendedName>
</protein>
<sequence>MARRKISESLSARVFAIAFLLLLAVGSVLFGLIAWASPVTYTAVVNDDLQQKLDALVQELAETDFADSGAALDAFIRSAGVQVALENERGEIVETPSLLALRTVSGDGVTVVSDGEAEDASQTTVSVTTADVATAAVRFADGDDVYTLYVTPNLRAENIAVRALAKMAPWILLALLGFSLVCALVFARLVARPIVRLSAIAEKMAGLDFGWRCALRRRDEIGSLGRSLERLAQRLSAALGELSQANCALRGEMERERAREQERLAFFSAASHELKTPVTILKGQIGGMLDGVGVYRDRDKYLARALQTTARMEKLVGELLAVSRLEGAPAPAEAVSLSQLTRRQLAQDAELFSLRGLKLRAQVADGLSLRGNAAMLSRALGALFSNAALYSPEGAEVSVLLEMREERPVLTVVNAGAHIREDALPHLFEAFFRAEPSRSRDTGGSGLGLYLAKLIFDRHGAACALENVPGGVRATVVFPGPGGT</sequence>
<comment type="subcellular location">
    <subcellularLocation>
        <location evidence="2">Membrane</location>
    </subcellularLocation>
</comment>
<comment type="caution">
    <text evidence="11">The sequence shown here is derived from an EMBL/GenBank/DDBJ whole genome shotgun (WGS) entry which is preliminary data.</text>
</comment>
<comment type="catalytic activity">
    <reaction evidence="1">
        <text>ATP + protein L-histidine = ADP + protein N-phospho-L-histidine.</text>
        <dbReference type="EC" id="2.7.13.3"/>
    </reaction>
</comment>
<evidence type="ECO:0000259" key="10">
    <source>
        <dbReference type="PROSITE" id="PS50885"/>
    </source>
</evidence>
<dbReference type="InterPro" id="IPR003660">
    <property type="entry name" value="HAMP_dom"/>
</dbReference>
<dbReference type="Gene3D" id="6.10.340.10">
    <property type="match status" value="1"/>
</dbReference>
<dbReference type="PROSITE" id="PS50109">
    <property type="entry name" value="HIS_KIN"/>
    <property type="match status" value="1"/>
</dbReference>
<dbReference type="SMART" id="SM00304">
    <property type="entry name" value="HAMP"/>
    <property type="match status" value="1"/>
</dbReference>
<dbReference type="SMART" id="SM00388">
    <property type="entry name" value="HisKA"/>
    <property type="match status" value="1"/>
</dbReference>
<dbReference type="InterPro" id="IPR003594">
    <property type="entry name" value="HATPase_dom"/>
</dbReference>
<dbReference type="EC" id="2.7.13.3" evidence="3"/>
<dbReference type="SUPFAM" id="SSF158472">
    <property type="entry name" value="HAMP domain-like"/>
    <property type="match status" value="1"/>
</dbReference>
<dbReference type="Gene3D" id="1.10.287.130">
    <property type="match status" value="1"/>
</dbReference>
<evidence type="ECO:0000256" key="2">
    <source>
        <dbReference type="ARBA" id="ARBA00004370"/>
    </source>
</evidence>
<dbReference type="PANTHER" id="PTHR45453:SF3">
    <property type="entry name" value="HISTIDINE KINASE"/>
    <property type="match status" value="1"/>
</dbReference>
<dbReference type="SUPFAM" id="SSF47384">
    <property type="entry name" value="Homodimeric domain of signal transducing histidine kinase"/>
    <property type="match status" value="1"/>
</dbReference>
<keyword evidence="8" id="KW-1133">Transmembrane helix</keyword>
<dbReference type="CDD" id="cd06225">
    <property type="entry name" value="HAMP"/>
    <property type="match status" value="1"/>
</dbReference>
<keyword evidence="8" id="KW-0472">Membrane</keyword>
<keyword evidence="8" id="KW-0812">Transmembrane</keyword>
<evidence type="ECO:0000256" key="3">
    <source>
        <dbReference type="ARBA" id="ARBA00012438"/>
    </source>
</evidence>
<dbReference type="AlphaFoldDB" id="A0A9D0ZMN4"/>